<keyword evidence="2" id="KW-0805">Transcription regulation</keyword>
<keyword evidence="9" id="KW-1185">Reference proteome</keyword>
<evidence type="ECO:0000256" key="1">
    <source>
        <dbReference type="ARBA" id="ARBA00004123"/>
    </source>
</evidence>
<dbReference type="PROSITE" id="PS50811">
    <property type="entry name" value="WRKY"/>
    <property type="match status" value="1"/>
</dbReference>
<organism evidence="8 9">
    <name type="scientific">Trapa incisa</name>
    <dbReference type="NCBI Taxonomy" id="236973"/>
    <lineage>
        <taxon>Eukaryota</taxon>
        <taxon>Viridiplantae</taxon>
        <taxon>Streptophyta</taxon>
        <taxon>Embryophyta</taxon>
        <taxon>Tracheophyta</taxon>
        <taxon>Spermatophyta</taxon>
        <taxon>Magnoliopsida</taxon>
        <taxon>eudicotyledons</taxon>
        <taxon>Gunneridae</taxon>
        <taxon>Pentapetalae</taxon>
        <taxon>rosids</taxon>
        <taxon>malvids</taxon>
        <taxon>Myrtales</taxon>
        <taxon>Lythraceae</taxon>
        <taxon>Trapa</taxon>
    </lineage>
</organism>
<dbReference type="Gene3D" id="2.20.25.80">
    <property type="entry name" value="WRKY domain"/>
    <property type="match status" value="1"/>
</dbReference>
<comment type="caution">
    <text evidence="8">The sequence shown here is derived from an EMBL/GenBank/DDBJ whole genome shotgun (WGS) entry which is preliminary data.</text>
</comment>
<dbReference type="GO" id="GO:0031347">
    <property type="term" value="P:regulation of defense response"/>
    <property type="evidence" value="ECO:0007669"/>
    <property type="project" value="UniProtKB-ARBA"/>
</dbReference>
<feature type="compositionally biased region" description="Polar residues" evidence="6">
    <location>
        <begin position="108"/>
        <end position="128"/>
    </location>
</feature>
<dbReference type="GO" id="GO:0043565">
    <property type="term" value="F:sequence-specific DNA binding"/>
    <property type="evidence" value="ECO:0007669"/>
    <property type="project" value="InterPro"/>
</dbReference>
<dbReference type="FunFam" id="2.20.25.80:FF:000008">
    <property type="entry name" value="WRKY transcription factor 40"/>
    <property type="match status" value="1"/>
</dbReference>
<keyword evidence="3" id="KW-0238">DNA-binding</keyword>
<evidence type="ECO:0000256" key="4">
    <source>
        <dbReference type="ARBA" id="ARBA00023163"/>
    </source>
</evidence>
<dbReference type="SUPFAM" id="SSF118290">
    <property type="entry name" value="WRKY DNA-binding domain"/>
    <property type="match status" value="1"/>
</dbReference>
<evidence type="ECO:0000256" key="5">
    <source>
        <dbReference type="ARBA" id="ARBA00023242"/>
    </source>
</evidence>
<dbReference type="InterPro" id="IPR003657">
    <property type="entry name" value="WRKY_dom"/>
</dbReference>
<dbReference type="GO" id="GO:0009751">
    <property type="term" value="P:response to salicylic acid"/>
    <property type="evidence" value="ECO:0007669"/>
    <property type="project" value="UniProtKB-ARBA"/>
</dbReference>
<feature type="region of interest" description="Disordered" evidence="6">
    <location>
        <begin position="96"/>
        <end position="142"/>
    </location>
</feature>
<dbReference type="GO" id="GO:0002237">
    <property type="term" value="P:response to molecule of bacterial origin"/>
    <property type="evidence" value="ECO:0007669"/>
    <property type="project" value="UniProtKB-ARBA"/>
</dbReference>
<dbReference type="GO" id="GO:0003700">
    <property type="term" value="F:DNA-binding transcription factor activity"/>
    <property type="evidence" value="ECO:0007669"/>
    <property type="project" value="InterPro"/>
</dbReference>
<keyword evidence="5" id="KW-0539">Nucleus</keyword>
<feature type="region of interest" description="Disordered" evidence="6">
    <location>
        <begin position="220"/>
        <end position="241"/>
    </location>
</feature>
<dbReference type="SMART" id="SM00774">
    <property type="entry name" value="WRKY"/>
    <property type="match status" value="1"/>
</dbReference>
<keyword evidence="4" id="KW-0804">Transcription</keyword>
<sequence length="318" mass="35690">MDYSWVNTSLDLNIKPIQLFDENLPPVKKEAAIDFLEHGVSNDSTKEETAALVVELDRVNAENKKLTEILKAVSENYNVLRSHAMKYMRQDVEKLPSISPSRKRKLESTINEGSNCSTMVTNGASESSWTDEDSPKKPRGESFTAKISRTYVRTGPSDHTSLIVKDGYQWRKYGQKITRDNPCPRAYFRCSFAPSCPVKKKVQRSAGDQFLLVATYEGEHNHPKPTQATETETSGLNRPVKTIGSITSTAPIINLEMKKSKDENKIPPWSRAESPKFPRFLVEQMASSMTKDPTFTSALAAAISGRMDRQNPTEKVLK</sequence>
<evidence type="ECO:0000256" key="3">
    <source>
        <dbReference type="ARBA" id="ARBA00023125"/>
    </source>
</evidence>
<dbReference type="AlphaFoldDB" id="A0AAN7JXE5"/>
<protein>
    <recommendedName>
        <fullName evidence="7">WRKY domain-containing protein</fullName>
    </recommendedName>
</protein>
<evidence type="ECO:0000313" key="8">
    <source>
        <dbReference type="EMBL" id="KAK4756600.1"/>
    </source>
</evidence>
<gene>
    <name evidence="8" type="ORF">SAY87_006727</name>
</gene>
<feature type="domain" description="WRKY" evidence="7">
    <location>
        <begin position="159"/>
        <end position="225"/>
    </location>
</feature>
<feature type="compositionally biased region" description="Polar residues" evidence="6">
    <location>
        <begin position="224"/>
        <end position="236"/>
    </location>
</feature>
<accession>A0AAN7JXE5</accession>
<evidence type="ECO:0000259" key="7">
    <source>
        <dbReference type="PROSITE" id="PS50811"/>
    </source>
</evidence>
<evidence type="ECO:0000256" key="6">
    <source>
        <dbReference type="SAM" id="MobiDB-lite"/>
    </source>
</evidence>
<dbReference type="Proteomes" id="UP001345219">
    <property type="component" value="Chromosome 6"/>
</dbReference>
<dbReference type="InterPro" id="IPR044810">
    <property type="entry name" value="WRKY_plant"/>
</dbReference>
<evidence type="ECO:0000313" key="9">
    <source>
        <dbReference type="Proteomes" id="UP001345219"/>
    </source>
</evidence>
<dbReference type="InterPro" id="IPR036576">
    <property type="entry name" value="WRKY_dom_sf"/>
</dbReference>
<dbReference type="PANTHER" id="PTHR31429:SF3">
    <property type="entry name" value="WRKY TRANSCRIPTION FACTOR 40-RELATED"/>
    <property type="match status" value="1"/>
</dbReference>
<dbReference type="GO" id="GO:0050832">
    <property type="term" value="P:defense response to fungus"/>
    <property type="evidence" value="ECO:0007669"/>
    <property type="project" value="UniProtKB-ARBA"/>
</dbReference>
<evidence type="ECO:0000256" key="2">
    <source>
        <dbReference type="ARBA" id="ARBA00023015"/>
    </source>
</evidence>
<dbReference type="GO" id="GO:0042742">
    <property type="term" value="P:defense response to bacterium"/>
    <property type="evidence" value="ECO:0007669"/>
    <property type="project" value="UniProtKB-ARBA"/>
</dbReference>
<dbReference type="EMBL" id="JAXIOK010000013">
    <property type="protein sequence ID" value="KAK4756600.1"/>
    <property type="molecule type" value="Genomic_DNA"/>
</dbReference>
<comment type="subcellular location">
    <subcellularLocation>
        <location evidence="1">Nucleus</location>
    </subcellularLocation>
</comment>
<proteinExistence type="predicted"/>
<reference evidence="8 9" key="1">
    <citation type="journal article" date="2023" name="Hortic Res">
        <title>Pangenome of water caltrop reveals structural variations and asymmetric subgenome divergence after allopolyploidization.</title>
        <authorList>
            <person name="Zhang X."/>
            <person name="Chen Y."/>
            <person name="Wang L."/>
            <person name="Yuan Y."/>
            <person name="Fang M."/>
            <person name="Shi L."/>
            <person name="Lu R."/>
            <person name="Comes H.P."/>
            <person name="Ma Y."/>
            <person name="Chen Y."/>
            <person name="Huang G."/>
            <person name="Zhou Y."/>
            <person name="Zheng Z."/>
            <person name="Qiu Y."/>
        </authorList>
    </citation>
    <scope>NUCLEOTIDE SEQUENCE [LARGE SCALE GENOMIC DNA]</scope>
    <source>
        <tissue evidence="8">Roots</tissue>
    </source>
</reference>
<dbReference type="GO" id="GO:0005634">
    <property type="term" value="C:nucleus"/>
    <property type="evidence" value="ECO:0007669"/>
    <property type="project" value="UniProtKB-SubCell"/>
</dbReference>
<dbReference type="Pfam" id="PF03106">
    <property type="entry name" value="WRKY"/>
    <property type="match status" value="1"/>
</dbReference>
<dbReference type="PANTHER" id="PTHR31429">
    <property type="entry name" value="WRKY TRANSCRIPTION FACTOR 36-RELATED"/>
    <property type="match status" value="1"/>
</dbReference>
<name>A0AAN7JXE5_9MYRT</name>